<evidence type="ECO:0000259" key="1">
    <source>
        <dbReference type="Pfam" id="PF00350"/>
    </source>
</evidence>
<dbReference type="EMBL" id="KN817658">
    <property type="protein sequence ID" value="KJA14994.1"/>
    <property type="molecule type" value="Genomic_DNA"/>
</dbReference>
<dbReference type="InterPro" id="IPR045063">
    <property type="entry name" value="Dynamin_N"/>
</dbReference>
<gene>
    <name evidence="2" type="ORF">HYPSUDRAFT_208262</name>
</gene>
<dbReference type="SUPFAM" id="SSF52540">
    <property type="entry name" value="P-loop containing nucleoside triphosphate hydrolases"/>
    <property type="match status" value="1"/>
</dbReference>
<dbReference type="Proteomes" id="UP000054270">
    <property type="component" value="Unassembled WGS sequence"/>
</dbReference>
<dbReference type="InterPro" id="IPR027417">
    <property type="entry name" value="P-loop_NTPase"/>
</dbReference>
<feature type="domain" description="Dynamin N-terminal" evidence="1">
    <location>
        <begin position="8"/>
        <end position="219"/>
    </location>
</feature>
<dbReference type="InterPro" id="IPR022812">
    <property type="entry name" value="Dynamin"/>
</dbReference>
<protein>
    <recommendedName>
        <fullName evidence="1">Dynamin N-terminal domain-containing protein</fullName>
    </recommendedName>
</protein>
<dbReference type="OrthoDB" id="10639170at2759"/>
<accession>A0A0D2N783</accession>
<dbReference type="Gene3D" id="3.40.50.300">
    <property type="entry name" value="P-loop containing nucleotide triphosphate hydrolases"/>
    <property type="match status" value="1"/>
</dbReference>
<proteinExistence type="predicted"/>
<evidence type="ECO:0000313" key="3">
    <source>
        <dbReference type="Proteomes" id="UP000054270"/>
    </source>
</evidence>
<dbReference type="PRINTS" id="PR00195">
    <property type="entry name" value="DYNAMIN"/>
</dbReference>
<dbReference type="STRING" id="945553.A0A0D2N783"/>
<dbReference type="AlphaFoldDB" id="A0A0D2N783"/>
<evidence type="ECO:0000313" key="2">
    <source>
        <dbReference type="EMBL" id="KJA14994.1"/>
    </source>
</evidence>
<keyword evidence="3" id="KW-1185">Reference proteome</keyword>
<organism evidence="2 3">
    <name type="scientific">Hypholoma sublateritium (strain FD-334 SS-4)</name>
    <dbReference type="NCBI Taxonomy" id="945553"/>
    <lineage>
        <taxon>Eukaryota</taxon>
        <taxon>Fungi</taxon>
        <taxon>Dikarya</taxon>
        <taxon>Basidiomycota</taxon>
        <taxon>Agaricomycotina</taxon>
        <taxon>Agaricomycetes</taxon>
        <taxon>Agaricomycetidae</taxon>
        <taxon>Agaricales</taxon>
        <taxon>Agaricineae</taxon>
        <taxon>Strophariaceae</taxon>
        <taxon>Hypholoma</taxon>
    </lineage>
</organism>
<name>A0A0D2N783_HYPSF</name>
<reference evidence="3" key="1">
    <citation type="submission" date="2014-04" db="EMBL/GenBank/DDBJ databases">
        <title>Evolutionary Origins and Diversification of the Mycorrhizal Mutualists.</title>
        <authorList>
            <consortium name="DOE Joint Genome Institute"/>
            <consortium name="Mycorrhizal Genomics Consortium"/>
            <person name="Kohler A."/>
            <person name="Kuo A."/>
            <person name="Nagy L.G."/>
            <person name="Floudas D."/>
            <person name="Copeland A."/>
            <person name="Barry K.W."/>
            <person name="Cichocki N."/>
            <person name="Veneault-Fourrey C."/>
            <person name="LaButti K."/>
            <person name="Lindquist E.A."/>
            <person name="Lipzen A."/>
            <person name="Lundell T."/>
            <person name="Morin E."/>
            <person name="Murat C."/>
            <person name="Riley R."/>
            <person name="Ohm R."/>
            <person name="Sun H."/>
            <person name="Tunlid A."/>
            <person name="Henrissat B."/>
            <person name="Grigoriev I.V."/>
            <person name="Hibbett D.S."/>
            <person name="Martin F."/>
        </authorList>
    </citation>
    <scope>NUCLEOTIDE SEQUENCE [LARGE SCALE GENOMIC DNA]</scope>
    <source>
        <strain evidence="3">FD-334 SS-4</strain>
    </source>
</reference>
<dbReference type="Pfam" id="PF00350">
    <property type="entry name" value="Dynamin_N"/>
    <property type="match status" value="1"/>
</dbReference>
<sequence length="317" mass="34327">MVYDHPKVVVVGEQGSGKSTFIAAITGLYLATSTKCAIEWHLVPSASWSATVAIAHHSPNSKTASASGIRYTTPQQVGSTCSSPSQLARLLRRAEILMFYPGIDVAHVFTLSENAVTSILSGGSRTLSAGVIYVTLQHPDSSSREMTIVDMPGIVSGIGGKGLENVYLQQLIASHYSRTNGAWIAIVIPINVDSGRGNQALSFVKLLDGDLGRTTVIFNHLDCEEISPWSVQASQQQKCFYIQKPDRLAGPFALSAEEIQNLRQQEAALFQFCEPWASRPERSNLGVGNILKAAWALPPINKASSPDWRLTFTKISQ</sequence>